<comment type="caution">
    <text evidence="4">The sequence shown here is derived from an EMBL/GenBank/DDBJ whole genome shotgun (WGS) entry which is preliminary data.</text>
</comment>
<dbReference type="InterPro" id="IPR002931">
    <property type="entry name" value="Transglutaminase-like"/>
</dbReference>
<accession>A0ABN3V7P1</accession>
<feature type="transmembrane region" description="Helical" evidence="2">
    <location>
        <begin position="171"/>
        <end position="187"/>
    </location>
</feature>
<feature type="compositionally biased region" description="Pro residues" evidence="1">
    <location>
        <begin position="556"/>
        <end position="573"/>
    </location>
</feature>
<dbReference type="Pfam" id="PF11992">
    <property type="entry name" value="TgpA_N"/>
    <property type="match status" value="1"/>
</dbReference>
<protein>
    <recommendedName>
        <fullName evidence="3">Transglutaminase-like domain-containing protein</fullName>
    </recommendedName>
</protein>
<dbReference type="SMART" id="SM00460">
    <property type="entry name" value="TGc"/>
    <property type="match status" value="1"/>
</dbReference>
<evidence type="ECO:0000259" key="3">
    <source>
        <dbReference type="SMART" id="SM00460"/>
    </source>
</evidence>
<evidence type="ECO:0000256" key="2">
    <source>
        <dbReference type="SAM" id="Phobius"/>
    </source>
</evidence>
<dbReference type="Pfam" id="PF01841">
    <property type="entry name" value="Transglut_core"/>
    <property type="match status" value="1"/>
</dbReference>
<name>A0ABN3V7P1_9PSEU</name>
<reference evidence="4 5" key="1">
    <citation type="journal article" date="2019" name="Int. J. Syst. Evol. Microbiol.">
        <title>The Global Catalogue of Microorganisms (GCM) 10K type strain sequencing project: providing services to taxonomists for standard genome sequencing and annotation.</title>
        <authorList>
            <consortium name="The Broad Institute Genomics Platform"/>
            <consortium name="The Broad Institute Genome Sequencing Center for Infectious Disease"/>
            <person name="Wu L."/>
            <person name="Ma J."/>
        </authorList>
    </citation>
    <scope>NUCLEOTIDE SEQUENCE [LARGE SCALE GENOMIC DNA]</scope>
    <source>
        <strain evidence="4 5">JCM 9383</strain>
    </source>
</reference>
<feature type="transmembrane region" description="Helical" evidence="2">
    <location>
        <begin position="60"/>
        <end position="80"/>
    </location>
</feature>
<dbReference type="InterPro" id="IPR038765">
    <property type="entry name" value="Papain-like_cys_pep_sf"/>
</dbReference>
<dbReference type="InterPro" id="IPR052901">
    <property type="entry name" value="Bact_TGase-like"/>
</dbReference>
<dbReference type="EMBL" id="BAAAUX010000007">
    <property type="protein sequence ID" value="GAA2782301.1"/>
    <property type="molecule type" value="Genomic_DNA"/>
</dbReference>
<dbReference type="Gene3D" id="3.10.620.30">
    <property type="match status" value="1"/>
</dbReference>
<dbReference type="PANTHER" id="PTHR42736">
    <property type="entry name" value="PROTEIN-GLUTAMINE GAMMA-GLUTAMYLTRANSFERASE"/>
    <property type="match status" value="1"/>
</dbReference>
<feature type="transmembrane region" description="Helical" evidence="2">
    <location>
        <begin position="207"/>
        <end position="230"/>
    </location>
</feature>
<dbReference type="SUPFAM" id="SSF54001">
    <property type="entry name" value="Cysteine proteinases"/>
    <property type="match status" value="1"/>
</dbReference>
<feature type="transmembrane region" description="Helical" evidence="2">
    <location>
        <begin position="148"/>
        <end position="165"/>
    </location>
</feature>
<dbReference type="RefSeq" id="WP_344678753.1">
    <property type="nucleotide sequence ID" value="NZ_BAAAUX010000007.1"/>
</dbReference>
<sequence length="745" mass="78927">MTARNVDTSVVATIAAALAVVLSATAFSGVLADARWVLPAACTVGIIAGVGVLGRSQRWWPVATALAQLAALMMVLATQFSGKAVLGFLPGPAAFGELADQLGLALDLVREGVPPVPAEPQLQCLVCLGLGVVAVFVDVIAVAGGAPAVAGLVLLCVFAIPASLADNMLPWWSFAAGALGFALLLASGGPQRRWQRRERGDTVAGTLFGRTTTAVAGVAAVIALLTGSVFTGVGTEGRLPGAGTAGFGGTGGGIGLQPFTSLRGQLDRSRTVDLFRVRGLTQETYLRALTLRKFNPQKGWELDGLTQGVDAQQELPLPDGTEYAVGTPMKVDIEPLGYRDPWLPVFGTPTVVGGMGPDWRYDPAAGIVFTQTRQQSRPYSEQLFVPSPTPEQLREAGGPVRIDPAYLDTSGIPPQVADLAKRLTAGAPTDFDKAAALNHYFTDPANGFDYELETAPPTGGDGLSDFLFRGKRGYCEQFASSMAVLLRASGIPSRVAVGFTSGYRDGDSRVITTDDAHAWVEAYFPGWGWTTFDPTPLDDGRTALPEYLHQERQPQALPPPPGQNTPAPPPPSGQVPQPGQPETGDQHIADQPQERETAPAVWPLVLLLVVVLALLAATPAGVREARRRLRLRAVDAGAPDSAELAWRELLDEFWDRGSKPEDTDTARRVAAGLVEQHALDAEGSRAVRELVTSVEKQWYGPGDGVPDDSVRTSLREAVDSLHRSEPLSWQARLLPRSVLGLLGRG</sequence>
<dbReference type="Pfam" id="PF13559">
    <property type="entry name" value="DUF4129"/>
    <property type="match status" value="1"/>
</dbReference>
<evidence type="ECO:0000256" key="1">
    <source>
        <dbReference type="SAM" id="MobiDB-lite"/>
    </source>
</evidence>
<dbReference type="PANTHER" id="PTHR42736:SF1">
    <property type="entry name" value="PROTEIN-GLUTAMINE GAMMA-GLUTAMYLTRANSFERASE"/>
    <property type="match status" value="1"/>
</dbReference>
<dbReference type="InterPro" id="IPR021878">
    <property type="entry name" value="TgpA_N"/>
</dbReference>
<feature type="region of interest" description="Disordered" evidence="1">
    <location>
        <begin position="553"/>
        <end position="594"/>
    </location>
</feature>
<evidence type="ECO:0000313" key="4">
    <source>
        <dbReference type="EMBL" id="GAA2782301.1"/>
    </source>
</evidence>
<organism evidence="4 5">
    <name type="scientific">Saccharopolyspora taberi</name>
    <dbReference type="NCBI Taxonomy" id="60895"/>
    <lineage>
        <taxon>Bacteria</taxon>
        <taxon>Bacillati</taxon>
        <taxon>Actinomycetota</taxon>
        <taxon>Actinomycetes</taxon>
        <taxon>Pseudonocardiales</taxon>
        <taxon>Pseudonocardiaceae</taxon>
        <taxon>Saccharopolyspora</taxon>
    </lineage>
</organism>
<feature type="compositionally biased region" description="Basic and acidic residues" evidence="1">
    <location>
        <begin position="584"/>
        <end position="594"/>
    </location>
</feature>
<keyword evidence="2" id="KW-0812">Transmembrane</keyword>
<keyword evidence="2" id="KW-1133">Transmembrane helix</keyword>
<feature type="domain" description="Transglutaminase-like" evidence="3">
    <location>
        <begin position="467"/>
        <end position="536"/>
    </location>
</feature>
<keyword evidence="2" id="KW-0472">Membrane</keyword>
<proteinExistence type="predicted"/>
<feature type="transmembrane region" description="Helical" evidence="2">
    <location>
        <begin position="120"/>
        <end position="141"/>
    </location>
</feature>
<feature type="transmembrane region" description="Helical" evidence="2">
    <location>
        <begin position="36"/>
        <end position="53"/>
    </location>
</feature>
<feature type="transmembrane region" description="Helical" evidence="2">
    <location>
        <begin position="600"/>
        <end position="622"/>
    </location>
</feature>
<dbReference type="InterPro" id="IPR025403">
    <property type="entry name" value="TgpA-like_C"/>
</dbReference>
<dbReference type="Proteomes" id="UP001500979">
    <property type="component" value="Unassembled WGS sequence"/>
</dbReference>
<evidence type="ECO:0000313" key="5">
    <source>
        <dbReference type="Proteomes" id="UP001500979"/>
    </source>
</evidence>
<gene>
    <name evidence="4" type="ORF">GCM10010470_15360</name>
</gene>
<keyword evidence="5" id="KW-1185">Reference proteome</keyword>